<proteinExistence type="predicted"/>
<accession>A0ABP7YYH3</accession>
<gene>
    <name evidence="2" type="ORF">GCM10022216_25930</name>
</gene>
<sequence length="154" mass="18409">MENKPLKRHAALQPLSREHHFALLLCWKIRKGLQNSVDPERIGAYVKEMWKHQLSEHFELEEKFLYPIIGHQHEYILDAIADHRLLKWLILLEPFTTLTLARIEKNLSSHIRLEERVIFPEIQKVATEEQLVIVEKVHDVPIQELVWDDPFWNN</sequence>
<comment type="caution">
    <text evidence="2">The sequence shown here is derived from an EMBL/GenBank/DDBJ whole genome shotgun (WGS) entry which is preliminary data.</text>
</comment>
<keyword evidence="3" id="KW-1185">Reference proteome</keyword>
<evidence type="ECO:0000313" key="2">
    <source>
        <dbReference type="EMBL" id="GAA4143728.1"/>
    </source>
</evidence>
<dbReference type="EMBL" id="BAAAZI010000011">
    <property type="protein sequence ID" value="GAA4143728.1"/>
    <property type="molecule type" value="Genomic_DNA"/>
</dbReference>
<name>A0ABP7YYH3_9SPHI</name>
<dbReference type="InterPro" id="IPR012312">
    <property type="entry name" value="Hemerythrin-like"/>
</dbReference>
<dbReference type="Pfam" id="PF01814">
    <property type="entry name" value="Hemerythrin"/>
    <property type="match status" value="1"/>
</dbReference>
<evidence type="ECO:0000259" key="1">
    <source>
        <dbReference type="Pfam" id="PF01814"/>
    </source>
</evidence>
<feature type="domain" description="Hemerythrin-like" evidence="1">
    <location>
        <begin position="15"/>
        <end position="121"/>
    </location>
</feature>
<dbReference type="Proteomes" id="UP001500101">
    <property type="component" value="Unassembled WGS sequence"/>
</dbReference>
<organism evidence="2 3">
    <name type="scientific">Sphingobacterium kyonggiense</name>
    <dbReference type="NCBI Taxonomy" id="714075"/>
    <lineage>
        <taxon>Bacteria</taxon>
        <taxon>Pseudomonadati</taxon>
        <taxon>Bacteroidota</taxon>
        <taxon>Sphingobacteriia</taxon>
        <taxon>Sphingobacteriales</taxon>
        <taxon>Sphingobacteriaceae</taxon>
        <taxon>Sphingobacterium</taxon>
    </lineage>
</organism>
<reference evidence="3" key="1">
    <citation type="journal article" date="2019" name="Int. J. Syst. Evol. Microbiol.">
        <title>The Global Catalogue of Microorganisms (GCM) 10K type strain sequencing project: providing services to taxonomists for standard genome sequencing and annotation.</title>
        <authorList>
            <consortium name="The Broad Institute Genomics Platform"/>
            <consortium name="The Broad Institute Genome Sequencing Center for Infectious Disease"/>
            <person name="Wu L."/>
            <person name="Ma J."/>
        </authorList>
    </citation>
    <scope>NUCLEOTIDE SEQUENCE [LARGE SCALE GENOMIC DNA]</scope>
    <source>
        <strain evidence="3">JCM 16704</strain>
    </source>
</reference>
<dbReference type="RefSeq" id="WP_344675181.1">
    <property type="nucleotide sequence ID" value="NZ_BAAAZI010000011.1"/>
</dbReference>
<protein>
    <recommendedName>
        <fullName evidence="1">Hemerythrin-like domain-containing protein</fullName>
    </recommendedName>
</protein>
<evidence type="ECO:0000313" key="3">
    <source>
        <dbReference type="Proteomes" id="UP001500101"/>
    </source>
</evidence>